<comment type="pathway">
    <text evidence="8 9">Carbohydrate biosynthesis; gluconeogenesis.</text>
</comment>
<feature type="active site" description="Proton acceptor" evidence="8">
    <location>
        <position position="163"/>
    </location>
</feature>
<dbReference type="Proteomes" id="UP000514752">
    <property type="component" value="Chromosome"/>
</dbReference>
<evidence type="ECO:0000256" key="4">
    <source>
        <dbReference type="ARBA" id="ARBA00022432"/>
    </source>
</evidence>
<comment type="pathway">
    <text evidence="1 8 9">Carbohydrate degradation; glycolysis; D-glyceraldehyde 3-phosphate from glycerone phosphate: step 1/1.</text>
</comment>
<dbReference type="NCBIfam" id="TIGR00419">
    <property type="entry name" value="tim"/>
    <property type="match status" value="1"/>
</dbReference>
<dbReference type="PROSITE" id="PS00171">
    <property type="entry name" value="TIM_1"/>
    <property type="match status" value="1"/>
</dbReference>
<dbReference type="HAMAP" id="MF_00147_B">
    <property type="entry name" value="TIM_B"/>
    <property type="match status" value="1"/>
</dbReference>
<dbReference type="PANTHER" id="PTHR21139:SF42">
    <property type="entry name" value="TRIOSEPHOSPHATE ISOMERASE"/>
    <property type="match status" value="1"/>
</dbReference>
<dbReference type="AlphaFoldDB" id="A0A7D7SGX5"/>
<protein>
    <recommendedName>
        <fullName evidence="8 9">Triosephosphate isomerase</fullName>
        <shortName evidence="8">TIM</shortName>
        <shortName evidence="8">TPI</shortName>
        <ecNumber evidence="8 9">5.3.1.1</ecNumber>
    </recommendedName>
    <alternativeName>
        <fullName evidence="8">Triose-phosphate isomerase</fullName>
    </alternativeName>
</protein>
<evidence type="ECO:0000313" key="10">
    <source>
        <dbReference type="EMBL" id="QMT40412.1"/>
    </source>
</evidence>
<dbReference type="InterPro" id="IPR020861">
    <property type="entry name" value="Triosephosphate_isomerase_AS"/>
</dbReference>
<feature type="binding site" evidence="8">
    <location>
        <position position="169"/>
    </location>
    <ligand>
        <name>substrate</name>
    </ligand>
</feature>
<comment type="catalytic activity">
    <reaction evidence="8 9">
        <text>D-glyceraldehyde 3-phosphate = dihydroxyacetone phosphate</text>
        <dbReference type="Rhea" id="RHEA:18585"/>
        <dbReference type="ChEBI" id="CHEBI:57642"/>
        <dbReference type="ChEBI" id="CHEBI:59776"/>
        <dbReference type="EC" id="5.3.1.1"/>
    </reaction>
</comment>
<dbReference type="InterPro" id="IPR013785">
    <property type="entry name" value="Aldolase_TIM"/>
</dbReference>
<dbReference type="Gene3D" id="3.20.20.70">
    <property type="entry name" value="Aldolase class I"/>
    <property type="match status" value="1"/>
</dbReference>
<feature type="active site" description="Electrophile" evidence="8">
    <location>
        <position position="95"/>
    </location>
</feature>
<evidence type="ECO:0000256" key="5">
    <source>
        <dbReference type="ARBA" id="ARBA00022490"/>
    </source>
</evidence>
<reference evidence="10 11" key="1">
    <citation type="submission" date="2020-07" db="EMBL/GenBank/DDBJ databases">
        <title>Genomic diversity of species in the Neisseriaceae family.</title>
        <authorList>
            <person name="Vincent A.T."/>
            <person name="Bernet E."/>
            <person name="Veyrier F.J."/>
        </authorList>
    </citation>
    <scope>NUCLEOTIDE SEQUENCE [LARGE SCALE GENOMIC DNA]</scope>
    <source>
        <strain evidence="10 11">DSM 22244</strain>
    </source>
</reference>
<evidence type="ECO:0000256" key="9">
    <source>
        <dbReference type="RuleBase" id="RU363013"/>
    </source>
</evidence>
<evidence type="ECO:0000256" key="6">
    <source>
        <dbReference type="ARBA" id="ARBA00023152"/>
    </source>
</evidence>
<comment type="similarity">
    <text evidence="3 8 9">Belongs to the triosephosphate isomerase family.</text>
</comment>
<feature type="binding site" evidence="8">
    <location>
        <begin position="10"/>
        <end position="12"/>
    </location>
    <ligand>
        <name>substrate</name>
    </ligand>
</feature>
<dbReference type="CDD" id="cd00311">
    <property type="entry name" value="TIM"/>
    <property type="match status" value="1"/>
</dbReference>
<evidence type="ECO:0000313" key="11">
    <source>
        <dbReference type="Proteomes" id="UP000514752"/>
    </source>
</evidence>
<name>A0A7D7SGX5_9NEIS</name>
<dbReference type="InterPro" id="IPR022896">
    <property type="entry name" value="TrioseP_Isoase_bac/euk"/>
</dbReference>
<feature type="binding site" evidence="8">
    <location>
        <position position="207"/>
    </location>
    <ligand>
        <name>substrate</name>
    </ligand>
</feature>
<gene>
    <name evidence="8" type="primary">tpiA</name>
    <name evidence="10" type="ORF">H3L94_11400</name>
</gene>
<comment type="function">
    <text evidence="8">Involved in the gluconeogenesis. Catalyzes stereospecifically the conversion of dihydroxyacetone phosphate (DHAP) to D-glyceraldehyde-3-phosphate (G3P).</text>
</comment>
<dbReference type="GO" id="GO:0019563">
    <property type="term" value="P:glycerol catabolic process"/>
    <property type="evidence" value="ECO:0007669"/>
    <property type="project" value="TreeGrafter"/>
</dbReference>
<keyword evidence="7 8" id="KW-0413">Isomerase</keyword>
<dbReference type="UniPathway" id="UPA00138"/>
<dbReference type="GO" id="GO:0046166">
    <property type="term" value="P:glyceraldehyde-3-phosphate biosynthetic process"/>
    <property type="evidence" value="ECO:0007669"/>
    <property type="project" value="TreeGrafter"/>
</dbReference>
<proteinExistence type="inferred from homology"/>
<dbReference type="EMBL" id="CP059567">
    <property type="protein sequence ID" value="QMT40412.1"/>
    <property type="molecule type" value="Genomic_DNA"/>
</dbReference>
<keyword evidence="6 8" id="KW-0324">Glycolysis</keyword>
<dbReference type="KEGG" id="nsg:H3L94_11400"/>
<dbReference type="GO" id="GO:0006096">
    <property type="term" value="P:glycolytic process"/>
    <property type="evidence" value="ECO:0007669"/>
    <property type="project" value="UniProtKB-UniRule"/>
</dbReference>
<dbReference type="InterPro" id="IPR035990">
    <property type="entry name" value="TIM_sf"/>
</dbReference>
<organism evidence="10 11">
    <name type="scientific">Neisseria shayeganii</name>
    <dbReference type="NCBI Taxonomy" id="607712"/>
    <lineage>
        <taxon>Bacteria</taxon>
        <taxon>Pseudomonadati</taxon>
        <taxon>Pseudomonadota</taxon>
        <taxon>Betaproteobacteria</taxon>
        <taxon>Neisseriales</taxon>
        <taxon>Neisseriaceae</taxon>
        <taxon>Neisseria</taxon>
    </lineage>
</organism>
<dbReference type="GO" id="GO:0006094">
    <property type="term" value="P:gluconeogenesis"/>
    <property type="evidence" value="ECO:0007669"/>
    <property type="project" value="UniProtKB-UniRule"/>
</dbReference>
<sequence>MWQQQWILGNWKMNGRSAACADFAARLAQHRLPENVLAGIAAPAPYAAALKQLLPAGWLNGAQDVSRFAADGAFTGETSAAMLADIGLDFVLVGHSERRQYFGEDHAVLSEKIDHAQTAGLIPVLCVGESLAEREAGREQAVVAAQLAVLAEKKPAQIAVAYEPVWAIGTGKVATPEQIAEMHAFIYRELLSWAAEGANIRTLYGGSVNPQNARAILSLPHVDGALVGGASLQADSFAAIICATE</sequence>
<dbReference type="Pfam" id="PF00121">
    <property type="entry name" value="TIM"/>
    <property type="match status" value="1"/>
</dbReference>
<dbReference type="EC" id="5.3.1.1" evidence="8 9"/>
<evidence type="ECO:0000256" key="2">
    <source>
        <dbReference type="ARBA" id="ARBA00004939"/>
    </source>
</evidence>
<keyword evidence="5 8" id="KW-0963">Cytoplasm</keyword>
<dbReference type="PROSITE" id="PS51440">
    <property type="entry name" value="TIM_2"/>
    <property type="match status" value="1"/>
</dbReference>
<dbReference type="PANTHER" id="PTHR21139">
    <property type="entry name" value="TRIOSEPHOSPHATE ISOMERASE"/>
    <property type="match status" value="1"/>
</dbReference>
<comment type="subcellular location">
    <subcellularLocation>
        <location evidence="8 9">Cytoplasm</location>
    </subcellularLocation>
</comment>
<evidence type="ECO:0000256" key="7">
    <source>
        <dbReference type="ARBA" id="ARBA00023235"/>
    </source>
</evidence>
<dbReference type="RefSeq" id="WP_182122079.1">
    <property type="nucleotide sequence ID" value="NZ_CP059567.1"/>
</dbReference>
<comment type="subunit">
    <text evidence="8 9">Homodimer.</text>
</comment>
<accession>A0A7D7SGX5</accession>
<dbReference type="InterPro" id="IPR000652">
    <property type="entry name" value="Triosephosphate_isomerase"/>
</dbReference>
<dbReference type="UniPathway" id="UPA00109">
    <property type="reaction ID" value="UER00189"/>
</dbReference>
<dbReference type="FunFam" id="3.20.20.70:FF:000016">
    <property type="entry name" value="Triosephosphate isomerase"/>
    <property type="match status" value="1"/>
</dbReference>
<feature type="binding site" evidence="8">
    <location>
        <begin position="228"/>
        <end position="229"/>
    </location>
    <ligand>
        <name>substrate</name>
    </ligand>
</feature>
<comment type="pathway">
    <text evidence="2">Carbohydrate metabolism; erythritol degradation.</text>
</comment>
<evidence type="ECO:0000256" key="8">
    <source>
        <dbReference type="HAMAP-Rule" id="MF_00147"/>
    </source>
</evidence>
<dbReference type="SUPFAM" id="SSF51351">
    <property type="entry name" value="Triosephosphate isomerase (TIM)"/>
    <property type="match status" value="1"/>
</dbReference>
<dbReference type="GO" id="GO:0004807">
    <property type="term" value="F:triose-phosphate isomerase activity"/>
    <property type="evidence" value="ECO:0007669"/>
    <property type="project" value="UniProtKB-UniRule"/>
</dbReference>
<evidence type="ECO:0000256" key="1">
    <source>
        <dbReference type="ARBA" id="ARBA00004680"/>
    </source>
</evidence>
<dbReference type="GO" id="GO:0005829">
    <property type="term" value="C:cytosol"/>
    <property type="evidence" value="ECO:0007669"/>
    <property type="project" value="TreeGrafter"/>
</dbReference>
<evidence type="ECO:0000256" key="3">
    <source>
        <dbReference type="ARBA" id="ARBA00007422"/>
    </source>
</evidence>
<keyword evidence="4 8" id="KW-0312">Gluconeogenesis</keyword>